<evidence type="ECO:0000313" key="1">
    <source>
        <dbReference type="EMBL" id="OAT75977.1"/>
    </source>
</evidence>
<name>A0A1B7L0Z2_9ENTR</name>
<dbReference type="Proteomes" id="UP000078225">
    <property type="component" value="Unassembled WGS sequence"/>
</dbReference>
<keyword evidence="2" id="KW-1185">Reference proteome</keyword>
<dbReference type="RefSeq" id="WP_064599179.1">
    <property type="nucleotide sequence ID" value="NZ_LYRP01000033.1"/>
</dbReference>
<gene>
    <name evidence="1" type="ORF">A9B99_10980</name>
</gene>
<comment type="caution">
    <text evidence="1">The sequence shown here is derived from an EMBL/GenBank/DDBJ whole genome shotgun (WGS) entry which is preliminary data.</text>
</comment>
<dbReference type="Gene3D" id="3.90.70.20">
    <property type="match status" value="1"/>
</dbReference>
<dbReference type="EMBL" id="LYRP01000033">
    <property type="protein sequence ID" value="OAT75977.1"/>
    <property type="molecule type" value="Genomic_DNA"/>
</dbReference>
<dbReference type="AlphaFoldDB" id="A0A1B7L0Z2"/>
<reference evidence="2" key="1">
    <citation type="submission" date="2016-05" db="EMBL/GenBank/DDBJ databases">
        <authorList>
            <person name="Behera P."/>
            <person name="Vaishampayan P."/>
            <person name="Singh N."/>
            <person name="Raina V."/>
            <person name="Suar M."/>
            <person name="Pattnaik A."/>
            <person name="Rastogi G."/>
        </authorList>
    </citation>
    <scope>NUCLEOTIDE SEQUENCE [LARGE SCALE GENOMIC DNA]</scope>
    <source>
        <strain evidence="2">MP23</strain>
    </source>
</reference>
<dbReference type="InterPro" id="IPR038765">
    <property type="entry name" value="Papain-like_cys_pep_sf"/>
</dbReference>
<protein>
    <submittedName>
        <fullName evidence="1">Uncharacterized protein</fullName>
    </submittedName>
</protein>
<organism evidence="1 2">
    <name type="scientific">Mangrovibacter phragmitis</name>
    <dbReference type="NCBI Taxonomy" id="1691903"/>
    <lineage>
        <taxon>Bacteria</taxon>
        <taxon>Pseudomonadati</taxon>
        <taxon>Pseudomonadota</taxon>
        <taxon>Gammaproteobacteria</taxon>
        <taxon>Enterobacterales</taxon>
        <taxon>Enterobacteriaceae</taxon>
        <taxon>Mangrovibacter</taxon>
    </lineage>
</organism>
<accession>A0A1B7L0Z2</accession>
<sequence>MIQEIDIAKRYKGLLNSSELSGHNSNGRCYGMSLKWITDSLDGMISTAANRNQGFSLSALEDFYIYANMVQSTIHNGVGLETACKTLDSYHLLNGKTNKFNKAVIRYNLIRGMGISDKLDNLIKRPEGNAGEAILLITHDKGHAYESLHATALICDGKKVYYFNPNRGVFLMESHDNLQTILKHLKTNFHHDQCTSYGIASMLINLSDKSGIRPLDIVHSHNQWVI</sequence>
<evidence type="ECO:0000313" key="2">
    <source>
        <dbReference type="Proteomes" id="UP000078225"/>
    </source>
</evidence>
<proteinExistence type="predicted"/>
<dbReference type="SUPFAM" id="SSF54001">
    <property type="entry name" value="Cysteine proteinases"/>
    <property type="match status" value="1"/>
</dbReference>